<dbReference type="SUPFAM" id="SSF47592">
    <property type="entry name" value="SWIB/MDM2 domain"/>
    <property type="match status" value="1"/>
</dbReference>
<dbReference type="Gene3D" id="1.10.245.10">
    <property type="entry name" value="SWIB/MDM2 domain"/>
    <property type="match status" value="1"/>
</dbReference>
<reference evidence="2 3" key="1">
    <citation type="journal article" date="2007" name="Nature">
        <title>Genome of the marsupial Monodelphis domestica reveals innovation in non-coding sequences.</title>
        <authorList>
            <person name="Mikkelsen T.S."/>
            <person name="Wakefield M.J."/>
            <person name="Aken B."/>
            <person name="Amemiya C.T."/>
            <person name="Chang J.L."/>
            <person name="Duke S."/>
            <person name="Garber M."/>
            <person name="Gentles A.J."/>
            <person name="Goodstadt L."/>
            <person name="Heger A."/>
            <person name="Jurka J."/>
            <person name="Kamal M."/>
            <person name="Mauceli E."/>
            <person name="Searle S.M."/>
            <person name="Sharpe T."/>
            <person name="Baker M.L."/>
            <person name="Batzer M.A."/>
            <person name="Benos P.V."/>
            <person name="Belov K."/>
            <person name="Clamp M."/>
            <person name="Cook A."/>
            <person name="Cuff J."/>
            <person name="Das R."/>
            <person name="Davidow L."/>
            <person name="Deakin J.E."/>
            <person name="Fazzari M.J."/>
            <person name="Glass J.L."/>
            <person name="Grabherr M."/>
            <person name="Greally J.M."/>
            <person name="Gu W."/>
            <person name="Hore T.A."/>
            <person name="Huttley G.A."/>
            <person name="Kleber M."/>
            <person name="Jirtle R.L."/>
            <person name="Koina E."/>
            <person name="Lee J.T."/>
            <person name="Mahony S."/>
            <person name="Marra M.A."/>
            <person name="Miller R.D."/>
            <person name="Nicholls R.D."/>
            <person name="Oda M."/>
            <person name="Papenfuss A.T."/>
            <person name="Parra Z.E."/>
            <person name="Pollock D.D."/>
            <person name="Ray D.A."/>
            <person name="Schein J.E."/>
            <person name="Speed T.P."/>
            <person name="Thompson K."/>
            <person name="VandeBerg J.L."/>
            <person name="Wade C.M."/>
            <person name="Walker J.A."/>
            <person name="Waters P.D."/>
            <person name="Webber C."/>
            <person name="Weidman J.R."/>
            <person name="Xie X."/>
            <person name="Zody M.C."/>
            <person name="Baldwin J."/>
            <person name="Abdouelleil A."/>
            <person name="Abdulkadir J."/>
            <person name="Abebe A."/>
            <person name="Abera B."/>
            <person name="Abreu J."/>
            <person name="Acer S.C."/>
            <person name="Aftuck L."/>
            <person name="Alexander A."/>
            <person name="An P."/>
            <person name="Anderson E."/>
            <person name="Anderson S."/>
            <person name="Arachi H."/>
            <person name="Azer M."/>
            <person name="Bachantsang P."/>
            <person name="Barry A."/>
            <person name="Bayul T."/>
            <person name="Berlin A."/>
            <person name="Bessette D."/>
            <person name="Bloom T."/>
            <person name="Bloom T."/>
            <person name="Boguslavskiy L."/>
            <person name="Bonnet C."/>
            <person name="Boukhgalter B."/>
            <person name="Bourzgui I."/>
            <person name="Brown A."/>
            <person name="Cahill P."/>
            <person name="Channer S."/>
            <person name="Cheshatsang Y."/>
            <person name="Chuda L."/>
            <person name="Citroen M."/>
            <person name="Collymore A."/>
            <person name="Cooke P."/>
            <person name="Costello M."/>
            <person name="D'Aco K."/>
            <person name="Daza R."/>
            <person name="De Haan G."/>
            <person name="DeGray S."/>
            <person name="DeMaso C."/>
            <person name="Dhargay N."/>
            <person name="Dooley K."/>
            <person name="Dooley E."/>
            <person name="Doricent M."/>
            <person name="Dorje P."/>
            <person name="Dorjee K."/>
            <person name="Dupes A."/>
            <person name="Elong R."/>
            <person name="Falk J."/>
            <person name="Farina A."/>
            <person name="Faro S."/>
            <person name="Ferguson D."/>
            <person name="Fisher S."/>
            <person name="Foley C.D."/>
            <person name="Franke A."/>
            <person name="Friedrich D."/>
            <person name="Gadbois L."/>
            <person name="Gearin G."/>
            <person name="Gearin C.R."/>
            <person name="Giannoukos G."/>
            <person name="Goode T."/>
            <person name="Graham J."/>
            <person name="Grandbois E."/>
            <person name="Grewal S."/>
            <person name="Gyaltsen K."/>
            <person name="Hafez N."/>
            <person name="Hagos B."/>
            <person name="Hall J."/>
            <person name="Henson C."/>
            <person name="Hollinger A."/>
            <person name="Honan T."/>
            <person name="Huard M.D."/>
            <person name="Hughes L."/>
            <person name="Hurhula B."/>
            <person name="Husby M.E."/>
            <person name="Kamat A."/>
            <person name="Kanga B."/>
            <person name="Kashin S."/>
            <person name="Khazanovich D."/>
            <person name="Kisner P."/>
            <person name="Lance K."/>
            <person name="Lara M."/>
            <person name="Lee W."/>
            <person name="Lennon N."/>
            <person name="Letendre F."/>
            <person name="LeVine R."/>
            <person name="Lipovsky A."/>
            <person name="Liu X."/>
            <person name="Liu J."/>
            <person name="Liu S."/>
            <person name="Lokyitsang T."/>
            <person name="Lokyitsang Y."/>
            <person name="Lubonja R."/>
            <person name="Lui A."/>
            <person name="MacDonald P."/>
            <person name="Magnisalis V."/>
            <person name="Maru K."/>
            <person name="Matthews C."/>
            <person name="McCusker W."/>
            <person name="McDonough S."/>
            <person name="Mehta T."/>
            <person name="Meldrim J."/>
            <person name="Meneus L."/>
            <person name="Mihai O."/>
            <person name="Mihalev A."/>
            <person name="Mihova T."/>
            <person name="Mittelman R."/>
            <person name="Mlenga V."/>
            <person name="Montmayeur A."/>
            <person name="Mulrain L."/>
            <person name="Navidi A."/>
            <person name="Naylor J."/>
            <person name="Negash T."/>
            <person name="Nguyen T."/>
            <person name="Nguyen N."/>
            <person name="Nicol R."/>
            <person name="Norbu C."/>
            <person name="Norbu N."/>
            <person name="Novod N."/>
            <person name="O'Neill B."/>
            <person name="Osman S."/>
            <person name="Markiewicz E."/>
            <person name="Oyono O.L."/>
            <person name="Patti C."/>
            <person name="Phunkhang P."/>
            <person name="Pierre F."/>
            <person name="Priest M."/>
            <person name="Raghuraman S."/>
            <person name="Rege F."/>
            <person name="Reyes R."/>
            <person name="Rise C."/>
            <person name="Rogov P."/>
            <person name="Ross K."/>
            <person name="Ryan E."/>
            <person name="Settipalli S."/>
            <person name="Shea T."/>
            <person name="Sherpa N."/>
            <person name="Shi L."/>
            <person name="Shih D."/>
            <person name="Sparrow T."/>
            <person name="Spaulding J."/>
            <person name="Stalker J."/>
            <person name="Stange-Thomann N."/>
            <person name="Stavropoulos S."/>
            <person name="Stone C."/>
            <person name="Strader C."/>
            <person name="Tesfaye S."/>
            <person name="Thomson T."/>
            <person name="Thoulutsang Y."/>
            <person name="Thoulutsang D."/>
            <person name="Topham K."/>
            <person name="Topping I."/>
            <person name="Tsamla T."/>
            <person name="Vassiliev H."/>
            <person name="Vo A."/>
            <person name="Wangchuk T."/>
            <person name="Wangdi T."/>
            <person name="Weiand M."/>
            <person name="Wilkinson J."/>
            <person name="Wilson A."/>
            <person name="Yadav S."/>
            <person name="Young G."/>
            <person name="Yu Q."/>
            <person name="Zembek L."/>
            <person name="Zhong D."/>
            <person name="Zimmer A."/>
            <person name="Zwirko Z."/>
            <person name="Jaffe D.B."/>
            <person name="Alvarez P."/>
            <person name="Brockman W."/>
            <person name="Butler J."/>
            <person name="Chin C."/>
            <person name="Gnerre S."/>
            <person name="MacCallum I."/>
            <person name="Graves J.A."/>
            <person name="Ponting C.P."/>
            <person name="Breen M."/>
            <person name="Samollow P.B."/>
            <person name="Lander E.S."/>
            <person name="Lindblad-Toh K."/>
        </authorList>
    </citation>
    <scope>NUCLEOTIDE SEQUENCE [LARGE SCALE GENOMIC DNA]</scope>
</reference>
<sequence length="72" mass="7877">MYNSKMTSDTDGALSTSQMPALEQEGPVRPEPLLLNLLKLAGAQKDPFTTKEILFYLGQYIINCLTTGVEGI</sequence>
<evidence type="ECO:0000313" key="3">
    <source>
        <dbReference type="Proteomes" id="UP000002280"/>
    </source>
</evidence>
<protein>
    <recommendedName>
        <fullName evidence="4">DM2 domain-containing protein</fullName>
    </recommendedName>
</protein>
<reference evidence="2" key="3">
    <citation type="submission" date="2025-09" db="UniProtKB">
        <authorList>
            <consortium name="Ensembl"/>
        </authorList>
    </citation>
    <scope>IDENTIFICATION</scope>
</reference>
<evidence type="ECO:0008006" key="4">
    <source>
        <dbReference type="Google" id="ProtNLM"/>
    </source>
</evidence>
<dbReference type="InterPro" id="IPR036885">
    <property type="entry name" value="SWIB_MDM2_dom_sf"/>
</dbReference>
<dbReference type="GeneTree" id="ENSGT00940000167775"/>
<dbReference type="AlphaFoldDB" id="A0A5F8HKP8"/>
<reference evidence="2" key="2">
    <citation type="submission" date="2025-08" db="UniProtKB">
        <authorList>
            <consortium name="Ensembl"/>
        </authorList>
    </citation>
    <scope>IDENTIFICATION</scope>
</reference>
<dbReference type="STRING" id="13616.ENSMODP00000060419"/>
<keyword evidence="3" id="KW-1185">Reference proteome</keyword>
<dbReference type="Proteomes" id="UP000002280">
    <property type="component" value="Chromosome 3"/>
</dbReference>
<dbReference type="Bgee" id="ENSMODG00000043624">
    <property type="expression patterns" value="Expressed in kidney and 1 other cell type or tissue"/>
</dbReference>
<evidence type="ECO:0000313" key="2">
    <source>
        <dbReference type="Ensembl" id="ENSMODP00000060419.1"/>
    </source>
</evidence>
<feature type="region of interest" description="Disordered" evidence="1">
    <location>
        <begin position="1"/>
        <end position="26"/>
    </location>
</feature>
<feature type="compositionally biased region" description="Polar residues" evidence="1">
    <location>
        <begin position="1"/>
        <end position="19"/>
    </location>
</feature>
<organism evidence="2 3">
    <name type="scientific">Monodelphis domestica</name>
    <name type="common">Gray short-tailed opossum</name>
    <dbReference type="NCBI Taxonomy" id="13616"/>
    <lineage>
        <taxon>Eukaryota</taxon>
        <taxon>Metazoa</taxon>
        <taxon>Chordata</taxon>
        <taxon>Craniata</taxon>
        <taxon>Vertebrata</taxon>
        <taxon>Euteleostomi</taxon>
        <taxon>Mammalia</taxon>
        <taxon>Metatheria</taxon>
        <taxon>Didelphimorphia</taxon>
        <taxon>Didelphidae</taxon>
        <taxon>Monodelphis</taxon>
    </lineage>
</organism>
<dbReference type="OMA" id="YNSKMTS"/>
<name>A0A5F8HKP8_MONDO</name>
<evidence type="ECO:0000256" key="1">
    <source>
        <dbReference type="SAM" id="MobiDB-lite"/>
    </source>
</evidence>
<accession>A0A5F8HKP8</accession>
<proteinExistence type="predicted"/>
<dbReference type="Ensembl" id="ENSMODT00000087262.1">
    <property type="protein sequence ID" value="ENSMODP00000060419.1"/>
    <property type="gene ID" value="ENSMODG00000043624.1"/>
</dbReference>
<dbReference type="InParanoid" id="A0A5F8HKP8"/>